<name>A0ABT2SGQ8_9FIRM</name>
<feature type="domain" description="Phospholipid/glycerol acyltransferase" evidence="1">
    <location>
        <begin position="15"/>
        <end position="91"/>
    </location>
</feature>
<accession>A0ABT2SGQ8</accession>
<dbReference type="Pfam" id="PF01553">
    <property type="entry name" value="Acyltransferase"/>
    <property type="match status" value="1"/>
</dbReference>
<evidence type="ECO:0000313" key="2">
    <source>
        <dbReference type="EMBL" id="MCU6718262.1"/>
    </source>
</evidence>
<reference evidence="2 3" key="1">
    <citation type="journal article" date="2021" name="ISME Commun">
        <title>Automated analysis of genomic sequences facilitates high-throughput and comprehensive description of bacteria.</title>
        <authorList>
            <person name="Hitch T.C.A."/>
        </authorList>
    </citation>
    <scope>NUCLEOTIDE SEQUENCE [LARGE SCALE GENOMIC DNA]</scope>
    <source>
        <strain evidence="2 3">Sanger_19</strain>
    </source>
</reference>
<organism evidence="2 3">
    <name type="scientific">Roseburia amylophila</name>
    <dbReference type="NCBI Taxonomy" id="2981794"/>
    <lineage>
        <taxon>Bacteria</taxon>
        <taxon>Bacillati</taxon>
        <taxon>Bacillota</taxon>
        <taxon>Clostridia</taxon>
        <taxon>Lachnospirales</taxon>
        <taxon>Lachnospiraceae</taxon>
        <taxon>Roseburia</taxon>
    </lineage>
</organism>
<sequence>MYRVIREGNYTGFPGFYGVLMRHCNTLPLSSNFKTMEKFIAAVDRVLEKNQFVLVYPEQGMWWNYRKPRPLQKGAFSFAARNNKPVLPVFITMEDSDVLDDDGFYVQEYTVHFCEPIYPDPNKKRAQNSCEMRDKNYEAWKAVYERTYGEKLTYSCDEEQSIKEKKAL</sequence>
<dbReference type="EMBL" id="JAOQKI010000031">
    <property type="protein sequence ID" value="MCU6718262.1"/>
    <property type="molecule type" value="Genomic_DNA"/>
</dbReference>
<evidence type="ECO:0000259" key="1">
    <source>
        <dbReference type="Pfam" id="PF01553"/>
    </source>
</evidence>
<dbReference type="RefSeq" id="WP_262624346.1">
    <property type="nucleotide sequence ID" value="NZ_JAOQKI010000031.1"/>
</dbReference>
<dbReference type="SUPFAM" id="SSF69593">
    <property type="entry name" value="Glycerol-3-phosphate (1)-acyltransferase"/>
    <property type="match status" value="1"/>
</dbReference>
<protein>
    <submittedName>
        <fullName evidence="2">1-acyl-sn-glycerol-3-phosphate acyltransferase</fullName>
    </submittedName>
</protein>
<keyword evidence="3" id="KW-1185">Reference proteome</keyword>
<comment type="caution">
    <text evidence="2">The sequence shown here is derived from an EMBL/GenBank/DDBJ whole genome shotgun (WGS) entry which is preliminary data.</text>
</comment>
<keyword evidence="2" id="KW-0012">Acyltransferase</keyword>
<dbReference type="GO" id="GO:0016746">
    <property type="term" value="F:acyltransferase activity"/>
    <property type="evidence" value="ECO:0007669"/>
    <property type="project" value="UniProtKB-KW"/>
</dbReference>
<dbReference type="Proteomes" id="UP001209666">
    <property type="component" value="Unassembled WGS sequence"/>
</dbReference>
<proteinExistence type="predicted"/>
<gene>
    <name evidence="2" type="ORF">OCV43_13485</name>
</gene>
<keyword evidence="2" id="KW-0808">Transferase</keyword>
<dbReference type="InterPro" id="IPR002123">
    <property type="entry name" value="Plipid/glycerol_acylTrfase"/>
</dbReference>
<evidence type="ECO:0000313" key="3">
    <source>
        <dbReference type="Proteomes" id="UP001209666"/>
    </source>
</evidence>